<feature type="transmembrane region" description="Helical" evidence="7">
    <location>
        <begin position="163"/>
        <end position="185"/>
    </location>
</feature>
<dbReference type="Gene3D" id="1.20.1560.10">
    <property type="entry name" value="ABC transporter type 1, transmembrane domain"/>
    <property type="match status" value="1"/>
</dbReference>
<keyword evidence="4" id="KW-0067">ATP-binding</keyword>
<dbReference type="InterPro" id="IPR003593">
    <property type="entry name" value="AAA+_ATPase"/>
</dbReference>
<dbReference type="GO" id="GO:0005524">
    <property type="term" value="F:ATP binding"/>
    <property type="evidence" value="ECO:0007669"/>
    <property type="project" value="UniProtKB-KW"/>
</dbReference>
<dbReference type="EMBL" id="CATQJL010000112">
    <property type="protein sequence ID" value="CAJ0593584.1"/>
    <property type="molecule type" value="Genomic_DNA"/>
</dbReference>
<dbReference type="SMART" id="SM00382">
    <property type="entry name" value="AAA"/>
    <property type="match status" value="1"/>
</dbReference>
<dbReference type="CDD" id="cd18572">
    <property type="entry name" value="ABC_6TM_TAP"/>
    <property type="match status" value="1"/>
</dbReference>
<dbReference type="GO" id="GO:0016020">
    <property type="term" value="C:membrane"/>
    <property type="evidence" value="ECO:0007669"/>
    <property type="project" value="UniProtKB-SubCell"/>
</dbReference>
<dbReference type="InterPro" id="IPR036640">
    <property type="entry name" value="ABC1_TM_sf"/>
</dbReference>
<protein>
    <submittedName>
        <fullName evidence="10">Uncharacterized protein</fullName>
    </submittedName>
</protein>
<evidence type="ECO:0000256" key="3">
    <source>
        <dbReference type="ARBA" id="ARBA00022741"/>
    </source>
</evidence>
<dbReference type="Pfam" id="PF00664">
    <property type="entry name" value="ABC_membrane"/>
    <property type="match status" value="1"/>
</dbReference>
<evidence type="ECO:0000259" key="8">
    <source>
        <dbReference type="PROSITE" id="PS50893"/>
    </source>
</evidence>
<keyword evidence="3" id="KW-0547">Nucleotide-binding</keyword>
<dbReference type="PANTHER" id="PTHR43394">
    <property type="entry name" value="ATP-DEPENDENT PERMEASE MDL1, MITOCHONDRIAL"/>
    <property type="match status" value="1"/>
</dbReference>
<name>A0AA36DWY1_CYLNA</name>
<keyword evidence="5 7" id="KW-1133">Transmembrane helix</keyword>
<evidence type="ECO:0000313" key="10">
    <source>
        <dbReference type="EMBL" id="CAJ0593584.1"/>
    </source>
</evidence>
<dbReference type="PROSITE" id="PS00211">
    <property type="entry name" value="ABC_TRANSPORTER_1"/>
    <property type="match status" value="1"/>
</dbReference>
<feature type="domain" description="ABC transmembrane type-1" evidence="9">
    <location>
        <begin position="129"/>
        <end position="410"/>
    </location>
</feature>
<dbReference type="SUPFAM" id="SSF90123">
    <property type="entry name" value="ABC transporter transmembrane region"/>
    <property type="match status" value="1"/>
</dbReference>
<dbReference type="Proteomes" id="UP001176961">
    <property type="component" value="Unassembled WGS sequence"/>
</dbReference>
<dbReference type="PROSITE" id="PS50929">
    <property type="entry name" value="ABC_TM1F"/>
    <property type="match status" value="1"/>
</dbReference>
<dbReference type="Gene3D" id="3.40.50.300">
    <property type="entry name" value="P-loop containing nucleotide triphosphate hydrolases"/>
    <property type="match status" value="1"/>
</dbReference>
<dbReference type="Pfam" id="PF00005">
    <property type="entry name" value="ABC_tran"/>
    <property type="match status" value="1"/>
</dbReference>
<dbReference type="InterPro" id="IPR011527">
    <property type="entry name" value="ABC1_TM_dom"/>
</dbReference>
<evidence type="ECO:0000313" key="11">
    <source>
        <dbReference type="Proteomes" id="UP001176961"/>
    </source>
</evidence>
<dbReference type="FunFam" id="3.40.50.300:FF:000218">
    <property type="entry name" value="Multidrug ABC transporter ATP-binding protein"/>
    <property type="match status" value="1"/>
</dbReference>
<dbReference type="InterPro" id="IPR003439">
    <property type="entry name" value="ABC_transporter-like_ATP-bd"/>
</dbReference>
<evidence type="ECO:0000256" key="2">
    <source>
        <dbReference type="ARBA" id="ARBA00022692"/>
    </source>
</evidence>
<dbReference type="InterPro" id="IPR017871">
    <property type="entry name" value="ABC_transporter-like_CS"/>
</dbReference>
<dbReference type="PIRSF" id="PIRSF002773">
    <property type="entry name" value="ABC_prm/ATPase_B"/>
    <property type="match status" value="1"/>
</dbReference>
<comment type="subcellular location">
    <subcellularLocation>
        <location evidence="1">Membrane</location>
        <topology evidence="1">Multi-pass membrane protein</topology>
    </subcellularLocation>
</comment>
<feature type="transmembrane region" description="Helical" evidence="7">
    <location>
        <begin position="124"/>
        <end position="143"/>
    </location>
</feature>
<dbReference type="InterPro" id="IPR039421">
    <property type="entry name" value="Type_1_exporter"/>
</dbReference>
<dbReference type="PANTHER" id="PTHR43394:SF19">
    <property type="entry name" value="ABC TRANSPORTER B FAMILY"/>
    <property type="match status" value="1"/>
</dbReference>
<dbReference type="FunFam" id="1.20.1560.10:FF:000154">
    <property type="entry name" value="HAlF transporter (PGP related)"/>
    <property type="match status" value="1"/>
</dbReference>
<evidence type="ECO:0000256" key="5">
    <source>
        <dbReference type="ARBA" id="ARBA00022989"/>
    </source>
</evidence>
<comment type="caution">
    <text evidence="10">The sequence shown here is derived from an EMBL/GenBank/DDBJ whole genome shotgun (WGS) entry which is preliminary data.</text>
</comment>
<dbReference type="SUPFAM" id="SSF52540">
    <property type="entry name" value="P-loop containing nucleoside triphosphate hydrolases"/>
    <property type="match status" value="1"/>
</dbReference>
<proteinExistence type="predicted"/>
<gene>
    <name evidence="10" type="ORF">CYNAS_LOCUS5567</name>
</gene>
<evidence type="ECO:0000259" key="9">
    <source>
        <dbReference type="PROSITE" id="PS50929"/>
    </source>
</evidence>
<evidence type="ECO:0000256" key="7">
    <source>
        <dbReference type="SAM" id="Phobius"/>
    </source>
</evidence>
<evidence type="ECO:0000256" key="1">
    <source>
        <dbReference type="ARBA" id="ARBA00004141"/>
    </source>
</evidence>
<dbReference type="PROSITE" id="PS50893">
    <property type="entry name" value="ABC_TRANSPORTER_2"/>
    <property type="match status" value="1"/>
</dbReference>
<feature type="transmembrane region" description="Helical" evidence="7">
    <location>
        <begin position="246"/>
        <end position="263"/>
    </location>
</feature>
<dbReference type="InterPro" id="IPR027417">
    <property type="entry name" value="P-loop_NTPase"/>
</dbReference>
<dbReference type="GO" id="GO:0015421">
    <property type="term" value="F:ABC-type oligopeptide transporter activity"/>
    <property type="evidence" value="ECO:0007669"/>
    <property type="project" value="TreeGrafter"/>
</dbReference>
<evidence type="ECO:0000256" key="6">
    <source>
        <dbReference type="ARBA" id="ARBA00023136"/>
    </source>
</evidence>
<reference evidence="10" key="1">
    <citation type="submission" date="2023-07" db="EMBL/GenBank/DDBJ databases">
        <authorList>
            <consortium name="CYATHOMIX"/>
        </authorList>
    </citation>
    <scope>NUCLEOTIDE SEQUENCE</scope>
    <source>
        <strain evidence="10">N/A</strain>
    </source>
</reference>
<feature type="domain" description="ABC transporter" evidence="8">
    <location>
        <begin position="445"/>
        <end position="679"/>
    </location>
</feature>
<sequence length="687" mass="77298">MPNIWHFLGHGRAWIDKSHICTENVALNTVYIDNLHRCLPVLRLHHILWPLWKAIFESQDVHKPLVKIFRILYLPKVSPEKYSNVPEKKKILKKKSADIDAKHHEELTTFDHIRTLFSYCKHEWKWFTAGFSALLVFVSAQIFEPSVTGYVLSTVIDKKGYHALILAIVFRIAVTFTAVIFDGFVDGCMEYATSLIARKLRLDLFSSLVSKNIAFFDVTNSGEMVSRLTADCQTVSTAISFNLTQFLRAIILIIGTLGFLLFYSWRMTMVTFITFPLMVILTKFYGDFYDRLSESTQNTVAKANQIAAEVLSTMRTVRSFACEKREVNRFSNTLSNVLKFDKKRSLASAGYTWSCDIAENITIAIILFYGGHLVFSDKLSSATLVTYILYLEQLETNLYILGAAMTQVMKCVGASRKIFALMNETSEDSFSEGDEKPVITGKIEINSMDFTYPSRPHKKIVEDMNLTLEAGSTVAFVGSSGGGKSTVIALIERFYKPTSGSILMDGISIDKIDHEYYHEKVALVAQEPVLYNGTIRENILYGCDWATEDDMLRSAQTANAHDFIIQLENGYDTKCGERGAQLSGGQKQRIAIARALVRRPAVLILDEATSALDSHSEDAVQEALKKIAGKLTVIIIAHRLSTIEHADRIYVIDKGRIAQSGTHSEMLEDINGPYYSLVARQSRSIQM</sequence>
<dbReference type="CDD" id="cd03249">
    <property type="entry name" value="ABC_MTABC3_MDL1_MDL2"/>
    <property type="match status" value="1"/>
</dbReference>
<keyword evidence="6 7" id="KW-0472">Membrane</keyword>
<keyword evidence="11" id="KW-1185">Reference proteome</keyword>
<evidence type="ECO:0000256" key="4">
    <source>
        <dbReference type="ARBA" id="ARBA00022840"/>
    </source>
</evidence>
<keyword evidence="2 7" id="KW-0812">Transmembrane</keyword>
<dbReference type="GO" id="GO:0016887">
    <property type="term" value="F:ATP hydrolysis activity"/>
    <property type="evidence" value="ECO:0007669"/>
    <property type="project" value="InterPro"/>
</dbReference>
<organism evidence="10 11">
    <name type="scientific">Cylicocyclus nassatus</name>
    <name type="common">Nematode worm</name>
    <dbReference type="NCBI Taxonomy" id="53992"/>
    <lineage>
        <taxon>Eukaryota</taxon>
        <taxon>Metazoa</taxon>
        <taxon>Ecdysozoa</taxon>
        <taxon>Nematoda</taxon>
        <taxon>Chromadorea</taxon>
        <taxon>Rhabditida</taxon>
        <taxon>Rhabditina</taxon>
        <taxon>Rhabditomorpha</taxon>
        <taxon>Strongyloidea</taxon>
        <taxon>Strongylidae</taxon>
        <taxon>Cylicocyclus</taxon>
    </lineage>
</organism>
<dbReference type="AlphaFoldDB" id="A0AA36DWY1"/>
<accession>A0AA36DWY1</accession>